<dbReference type="Gene3D" id="3.30.450.20">
    <property type="entry name" value="PAS domain"/>
    <property type="match status" value="1"/>
</dbReference>
<dbReference type="InterPro" id="IPR036890">
    <property type="entry name" value="HATPase_C_sf"/>
</dbReference>
<evidence type="ECO:0000256" key="1">
    <source>
        <dbReference type="SAM" id="Coils"/>
    </source>
</evidence>
<dbReference type="AlphaFoldDB" id="E9I722"/>
<dbReference type="EMBL" id="GL736874">
    <property type="protein sequence ID" value="EFX60208.1"/>
    <property type="molecule type" value="Genomic_DNA"/>
</dbReference>
<dbReference type="CDD" id="cd00082">
    <property type="entry name" value="HisKA"/>
    <property type="match status" value="1"/>
</dbReference>
<evidence type="ECO:0000259" key="2">
    <source>
        <dbReference type="PROSITE" id="PS50113"/>
    </source>
</evidence>
<keyword evidence="4" id="KW-1185">Reference proteome</keyword>
<dbReference type="SMART" id="SM00388">
    <property type="entry name" value="HisKA"/>
    <property type="match status" value="1"/>
</dbReference>
<feature type="coiled-coil region" evidence="1">
    <location>
        <begin position="86"/>
        <end position="116"/>
    </location>
</feature>
<dbReference type="SUPFAM" id="SSF55785">
    <property type="entry name" value="PYP-like sensor domain (PAS domain)"/>
    <property type="match status" value="1"/>
</dbReference>
<feature type="domain" description="PAC" evidence="2">
    <location>
        <begin position="37"/>
        <end position="91"/>
    </location>
</feature>
<feature type="non-terminal residue" evidence="3">
    <location>
        <position position="273"/>
    </location>
</feature>
<dbReference type="InterPro" id="IPR036097">
    <property type="entry name" value="HisK_dim/P_sf"/>
</dbReference>
<dbReference type="PROSITE" id="PS50113">
    <property type="entry name" value="PAC"/>
    <property type="match status" value="1"/>
</dbReference>
<dbReference type="GO" id="GO:0000155">
    <property type="term" value="F:phosphorelay sensor kinase activity"/>
    <property type="evidence" value="ECO:0007669"/>
    <property type="project" value="InterPro"/>
</dbReference>
<dbReference type="HOGENOM" id="CLU_1021455_0_0_1"/>
<dbReference type="PANTHER" id="PTHR43065">
    <property type="entry name" value="SENSOR HISTIDINE KINASE"/>
    <property type="match status" value="1"/>
</dbReference>
<sequence>MFGQPEAELEGQPLLQGQDAAATLTTEVAALAAGEPLQRELWLTRADGQRIWVQIDAHAADTQAQLDGADGAWWMMQDRTEIRHAQQELQRRFEELHATNRQLEEAQNQLLQQDKMASIGQLAAGVAHEINNPVGFVSSNLNSLRQYAGELMALASAFEAGASRPQDAQAAAALAELRARVDLEYLSEDVPQLLDECADGLGRVKKIVQDLKDFSRVDQADWQDADLNAGLESTLNVVRHEVKYKAEITRQLQPLPPVRCMAGQLNQVFMNLI</sequence>
<dbReference type="InterPro" id="IPR000700">
    <property type="entry name" value="PAS-assoc_C"/>
</dbReference>
<dbReference type="OrthoDB" id="10072242at2759"/>
<dbReference type="InParanoid" id="E9I722"/>
<name>E9I722_DAPPU</name>
<dbReference type="KEGG" id="dpx:DAPPUDRAFT_344715"/>
<dbReference type="SUPFAM" id="SSF47384">
    <property type="entry name" value="Homodimeric domain of signal transducing histidine kinase"/>
    <property type="match status" value="1"/>
</dbReference>
<dbReference type="CDD" id="cd00130">
    <property type="entry name" value="PAS"/>
    <property type="match status" value="1"/>
</dbReference>
<gene>
    <name evidence="3" type="ORF">DAPPUDRAFT_344715</name>
</gene>
<dbReference type="InterPro" id="IPR003661">
    <property type="entry name" value="HisK_dim/P_dom"/>
</dbReference>
<keyword evidence="1" id="KW-0175">Coiled coil</keyword>
<dbReference type="Gene3D" id="1.10.287.130">
    <property type="match status" value="1"/>
</dbReference>
<accession>E9I722</accession>
<reference evidence="3 4" key="1">
    <citation type="journal article" date="2011" name="Science">
        <title>The ecoresponsive genome of Daphnia pulex.</title>
        <authorList>
            <person name="Colbourne J.K."/>
            <person name="Pfrender M.E."/>
            <person name="Gilbert D."/>
            <person name="Thomas W.K."/>
            <person name="Tucker A."/>
            <person name="Oakley T.H."/>
            <person name="Tokishita S."/>
            <person name="Aerts A."/>
            <person name="Arnold G.J."/>
            <person name="Basu M.K."/>
            <person name="Bauer D.J."/>
            <person name="Caceres C.E."/>
            <person name="Carmel L."/>
            <person name="Casola C."/>
            <person name="Choi J.H."/>
            <person name="Detter J.C."/>
            <person name="Dong Q."/>
            <person name="Dusheyko S."/>
            <person name="Eads B.D."/>
            <person name="Frohlich T."/>
            <person name="Geiler-Samerotte K.A."/>
            <person name="Gerlach D."/>
            <person name="Hatcher P."/>
            <person name="Jogdeo S."/>
            <person name="Krijgsveld J."/>
            <person name="Kriventseva E.V."/>
            <person name="Kultz D."/>
            <person name="Laforsch C."/>
            <person name="Lindquist E."/>
            <person name="Lopez J."/>
            <person name="Manak J.R."/>
            <person name="Muller J."/>
            <person name="Pangilinan J."/>
            <person name="Patwardhan R.P."/>
            <person name="Pitluck S."/>
            <person name="Pritham E.J."/>
            <person name="Rechtsteiner A."/>
            <person name="Rho M."/>
            <person name="Rogozin I.B."/>
            <person name="Sakarya O."/>
            <person name="Salamov A."/>
            <person name="Schaack S."/>
            <person name="Shapiro H."/>
            <person name="Shiga Y."/>
            <person name="Skalitzky C."/>
            <person name="Smith Z."/>
            <person name="Souvorov A."/>
            <person name="Sung W."/>
            <person name="Tang Z."/>
            <person name="Tsuchiya D."/>
            <person name="Tu H."/>
            <person name="Vos H."/>
            <person name="Wang M."/>
            <person name="Wolf Y.I."/>
            <person name="Yamagata H."/>
            <person name="Yamada T."/>
            <person name="Ye Y."/>
            <person name="Shaw J.R."/>
            <person name="Andrews J."/>
            <person name="Crease T.J."/>
            <person name="Tang H."/>
            <person name="Lucas S.M."/>
            <person name="Robertson H.M."/>
            <person name="Bork P."/>
            <person name="Koonin E.V."/>
            <person name="Zdobnov E.M."/>
            <person name="Grigoriev I.V."/>
            <person name="Lynch M."/>
            <person name="Boore J.L."/>
        </authorList>
    </citation>
    <scope>NUCLEOTIDE SEQUENCE [LARGE SCALE GENOMIC DNA]</scope>
</reference>
<dbReference type="eggNOG" id="ENOG502SG4M">
    <property type="taxonomic scope" value="Eukaryota"/>
</dbReference>
<dbReference type="InterPro" id="IPR000014">
    <property type="entry name" value="PAS"/>
</dbReference>
<dbReference type="Proteomes" id="UP000000305">
    <property type="component" value="Unassembled WGS sequence"/>
</dbReference>
<evidence type="ECO:0000313" key="4">
    <source>
        <dbReference type="Proteomes" id="UP000000305"/>
    </source>
</evidence>
<dbReference type="SUPFAM" id="SSF55874">
    <property type="entry name" value="ATPase domain of HSP90 chaperone/DNA topoisomerase II/histidine kinase"/>
    <property type="match status" value="1"/>
</dbReference>
<dbReference type="InterPro" id="IPR035965">
    <property type="entry name" value="PAS-like_dom_sf"/>
</dbReference>
<proteinExistence type="predicted"/>
<organism evidence="3 4">
    <name type="scientific">Daphnia pulex</name>
    <name type="common">Water flea</name>
    <dbReference type="NCBI Taxonomy" id="6669"/>
    <lineage>
        <taxon>Eukaryota</taxon>
        <taxon>Metazoa</taxon>
        <taxon>Ecdysozoa</taxon>
        <taxon>Arthropoda</taxon>
        <taxon>Crustacea</taxon>
        <taxon>Branchiopoda</taxon>
        <taxon>Diplostraca</taxon>
        <taxon>Cladocera</taxon>
        <taxon>Anomopoda</taxon>
        <taxon>Daphniidae</taxon>
        <taxon>Daphnia</taxon>
    </lineage>
</organism>
<protein>
    <recommendedName>
        <fullName evidence="2">PAC domain-containing protein</fullName>
    </recommendedName>
</protein>
<evidence type="ECO:0000313" key="3">
    <source>
        <dbReference type="EMBL" id="EFX60208.1"/>
    </source>
</evidence>
<dbReference type="PANTHER" id="PTHR43065:SF50">
    <property type="entry name" value="HISTIDINE KINASE"/>
    <property type="match status" value="1"/>
</dbReference>